<comment type="caution">
    <text evidence="2">The sequence shown here is derived from an EMBL/GenBank/DDBJ whole genome shotgun (WGS) entry which is preliminary data.</text>
</comment>
<keyword evidence="1" id="KW-1133">Transmembrane helix</keyword>
<sequence length="74" mass="8939">MLKRKRAFEGYKKRSEFGFDKSKLTFFKVFSWGICTINTKRAKRTRTLFFLLDKLVLFEKVILFCLFVSAPFLW</sequence>
<keyword evidence="1" id="KW-0812">Transmembrane</keyword>
<evidence type="ECO:0000256" key="1">
    <source>
        <dbReference type="SAM" id="Phobius"/>
    </source>
</evidence>
<organism evidence="2 3">
    <name type="scientific">Streptococcus constellatus</name>
    <dbReference type="NCBI Taxonomy" id="76860"/>
    <lineage>
        <taxon>Bacteria</taxon>
        <taxon>Bacillati</taxon>
        <taxon>Bacillota</taxon>
        <taxon>Bacilli</taxon>
        <taxon>Lactobacillales</taxon>
        <taxon>Streptococcaceae</taxon>
        <taxon>Streptococcus</taxon>
        <taxon>Streptococcus anginosus group</taxon>
    </lineage>
</organism>
<keyword evidence="1" id="KW-0472">Membrane</keyword>
<name>A0A0C1HK03_STRCV</name>
<evidence type="ECO:0000313" key="2">
    <source>
        <dbReference type="EMBL" id="KIC77584.1"/>
    </source>
</evidence>
<evidence type="ECO:0000313" key="3">
    <source>
        <dbReference type="Proteomes" id="UP000031339"/>
    </source>
</evidence>
<protein>
    <submittedName>
        <fullName evidence="2">Uncharacterized protein</fullName>
    </submittedName>
</protein>
<dbReference type="Proteomes" id="UP000031339">
    <property type="component" value="Unassembled WGS sequence"/>
</dbReference>
<proteinExistence type="predicted"/>
<reference evidence="2 3" key="1">
    <citation type="submission" date="2014-12" db="EMBL/GenBank/DDBJ databases">
        <title>Partial genome sequence of Streptococcus constellatus KCOM 1650 (= ChDC B144).</title>
        <authorList>
            <person name="Kook J.-K."/>
            <person name="Park S.-N."/>
            <person name="Lim Y.K."/>
            <person name="Jo E."/>
        </authorList>
    </citation>
    <scope>NUCLEOTIDE SEQUENCE [LARGE SCALE GENOMIC DNA]</scope>
    <source>
        <strain evidence="2 3">KCOM 1650</strain>
    </source>
</reference>
<accession>A0A0C1HK03</accession>
<gene>
    <name evidence="2" type="ORF">RN79_07750</name>
</gene>
<dbReference type="EMBL" id="JWIY01000003">
    <property type="protein sequence ID" value="KIC77584.1"/>
    <property type="molecule type" value="Genomic_DNA"/>
</dbReference>
<dbReference type="AlphaFoldDB" id="A0A0C1HK03"/>
<feature type="transmembrane region" description="Helical" evidence="1">
    <location>
        <begin position="48"/>
        <end position="73"/>
    </location>
</feature>